<name>F4QLQ1_9CAUL</name>
<feature type="transmembrane region" description="Helical" evidence="1">
    <location>
        <begin position="222"/>
        <end position="242"/>
    </location>
</feature>
<dbReference type="RefSeq" id="WP_006272748.1">
    <property type="nucleotide sequence ID" value="NZ_GL883077.1"/>
</dbReference>
<dbReference type="EMBL" id="GL883077">
    <property type="protein sequence ID" value="EGF93549.1"/>
    <property type="molecule type" value="Genomic_DNA"/>
</dbReference>
<organism evidence="2 3">
    <name type="scientific">Asticcacaulis biprosthecium C19</name>
    <dbReference type="NCBI Taxonomy" id="715226"/>
    <lineage>
        <taxon>Bacteria</taxon>
        <taxon>Pseudomonadati</taxon>
        <taxon>Pseudomonadota</taxon>
        <taxon>Alphaproteobacteria</taxon>
        <taxon>Caulobacterales</taxon>
        <taxon>Caulobacteraceae</taxon>
        <taxon>Asticcacaulis</taxon>
    </lineage>
</organism>
<dbReference type="Proteomes" id="UP000006512">
    <property type="component" value="Unassembled WGS sequence"/>
</dbReference>
<feature type="transmembrane region" description="Helical" evidence="1">
    <location>
        <begin position="120"/>
        <end position="141"/>
    </location>
</feature>
<dbReference type="PANTHER" id="PTHR35337:SF1">
    <property type="entry name" value="SLR1478 PROTEIN"/>
    <property type="match status" value="1"/>
</dbReference>
<feature type="transmembrane region" description="Helical" evidence="1">
    <location>
        <begin position="313"/>
        <end position="332"/>
    </location>
</feature>
<dbReference type="Pfam" id="PF01944">
    <property type="entry name" value="SpoIIM"/>
    <property type="match status" value="1"/>
</dbReference>
<keyword evidence="1" id="KW-1133">Transmembrane helix</keyword>
<keyword evidence="1" id="KW-0472">Membrane</keyword>
<dbReference type="OrthoDB" id="7699993at2"/>
<proteinExistence type="predicted"/>
<feature type="transmembrane region" description="Helical" evidence="1">
    <location>
        <begin position="248"/>
        <end position="267"/>
    </location>
</feature>
<accession>F4QLQ1</accession>
<evidence type="ECO:0000313" key="2">
    <source>
        <dbReference type="EMBL" id="EGF93549.1"/>
    </source>
</evidence>
<dbReference type="InterPro" id="IPR002798">
    <property type="entry name" value="SpoIIM-like"/>
</dbReference>
<dbReference type="eggNOG" id="COG1300">
    <property type="taxonomic scope" value="Bacteria"/>
</dbReference>
<keyword evidence="3" id="KW-1185">Reference proteome</keyword>
<dbReference type="PANTHER" id="PTHR35337">
    <property type="entry name" value="SLR1478 PROTEIN"/>
    <property type="match status" value="1"/>
</dbReference>
<feature type="transmembrane region" description="Helical" evidence="1">
    <location>
        <begin position="194"/>
        <end position="215"/>
    </location>
</feature>
<evidence type="ECO:0000313" key="3">
    <source>
        <dbReference type="Proteomes" id="UP000006512"/>
    </source>
</evidence>
<protein>
    <recommendedName>
        <fullName evidence="4">Stage II sporulation protein M</fullName>
    </recommendedName>
</protein>
<keyword evidence="1" id="KW-0812">Transmembrane</keyword>
<gene>
    <name evidence="2" type="ORF">ABI_19890</name>
</gene>
<feature type="transmembrane region" description="Helical" evidence="1">
    <location>
        <begin position="279"/>
        <end position="301"/>
    </location>
</feature>
<dbReference type="HOGENOM" id="CLU_069787_0_0_5"/>
<dbReference type="STRING" id="715226.ABI_19890"/>
<evidence type="ECO:0008006" key="4">
    <source>
        <dbReference type="Google" id="ProtNLM"/>
    </source>
</evidence>
<sequence>MAENPDHSNAPKPVLQLKSQKFRDARQGDWRLLNAQLDKAERDGLKSFSIDELLNLPVLYRSAMSSLSMAQSISLDRNLITYLQTLCARAYVYIYGPQTRLKEVLSSFFVRAWPRGFRALGLELILAFVLFFGGAILGWVLCAQDDTWYHFFLPGELRSVDSSVNDLKETIGGNTEDSALSPFAVFLMGHNTQVAIMAFAFGIMFGLPTFALLIYNGIPMGAMLWLFASKGLGVEFAAWLSIHGTTELFAIIIAGACGLHVGRRLIFPGDQPRRESLIGAGRLTGTVMIGVAAMLTVAGCLEGFGRQLITESWARFSIGGAMLVLWLVYFFFVGRERRHG</sequence>
<evidence type="ECO:0000256" key="1">
    <source>
        <dbReference type="SAM" id="Phobius"/>
    </source>
</evidence>
<reference evidence="3" key="1">
    <citation type="submission" date="2011-03" db="EMBL/GenBank/DDBJ databases">
        <title>Draft genome sequence of Brevundimonas diminuta.</title>
        <authorList>
            <person name="Brown P.J.B."/>
            <person name="Buechlein A."/>
            <person name="Hemmerich C."/>
            <person name="Brun Y.V."/>
        </authorList>
    </citation>
    <scope>NUCLEOTIDE SEQUENCE [LARGE SCALE GENOMIC DNA]</scope>
    <source>
        <strain evidence="3">C19</strain>
    </source>
</reference>
<dbReference type="AlphaFoldDB" id="F4QLQ1"/>